<dbReference type="InterPro" id="IPR029069">
    <property type="entry name" value="HotDog_dom_sf"/>
</dbReference>
<dbReference type="PANTHER" id="PTHR31793">
    <property type="entry name" value="4-HYDROXYBENZOYL-COA THIOESTERASE FAMILY MEMBER"/>
    <property type="match status" value="1"/>
</dbReference>
<dbReference type="GO" id="GO:0047617">
    <property type="term" value="F:fatty acyl-CoA hydrolase activity"/>
    <property type="evidence" value="ECO:0007669"/>
    <property type="project" value="TreeGrafter"/>
</dbReference>
<dbReference type="CDD" id="cd00586">
    <property type="entry name" value="4HBT"/>
    <property type="match status" value="1"/>
</dbReference>
<dbReference type="EMBL" id="BSFM01000001">
    <property type="protein sequence ID" value="GLK82251.1"/>
    <property type="molecule type" value="Genomic_DNA"/>
</dbReference>
<accession>A0A9W6JTD1</accession>
<evidence type="ECO:0000313" key="2">
    <source>
        <dbReference type="Proteomes" id="UP001143330"/>
    </source>
</evidence>
<name>A0A9W6JTD1_9HYPH</name>
<dbReference type="Gene3D" id="3.10.129.10">
    <property type="entry name" value="Hotdog Thioesterase"/>
    <property type="match status" value="1"/>
</dbReference>
<evidence type="ECO:0000313" key="1">
    <source>
        <dbReference type="EMBL" id="GLK82251.1"/>
    </source>
</evidence>
<dbReference type="Pfam" id="PF13279">
    <property type="entry name" value="4HBT_2"/>
    <property type="match status" value="1"/>
</dbReference>
<dbReference type="PANTHER" id="PTHR31793:SF2">
    <property type="entry name" value="BLR1345 PROTEIN"/>
    <property type="match status" value="1"/>
</dbReference>
<reference evidence="1" key="2">
    <citation type="submission" date="2023-01" db="EMBL/GenBank/DDBJ databases">
        <authorList>
            <person name="Sun Q."/>
            <person name="Evtushenko L."/>
        </authorList>
    </citation>
    <scope>NUCLEOTIDE SEQUENCE</scope>
    <source>
        <strain evidence="1">VKM B-2789</strain>
    </source>
</reference>
<dbReference type="RefSeq" id="WP_213362958.1">
    <property type="nucleotide sequence ID" value="NZ_BSFM01000001.1"/>
</dbReference>
<protein>
    <recommendedName>
        <fullName evidence="3">Thioesterase</fullName>
    </recommendedName>
</protein>
<dbReference type="SUPFAM" id="SSF54637">
    <property type="entry name" value="Thioesterase/thiol ester dehydrase-isomerase"/>
    <property type="match status" value="1"/>
</dbReference>
<keyword evidence="2" id="KW-1185">Reference proteome</keyword>
<dbReference type="AlphaFoldDB" id="A0A9W6JTD1"/>
<evidence type="ECO:0008006" key="3">
    <source>
        <dbReference type="Google" id="ProtNLM"/>
    </source>
</evidence>
<proteinExistence type="predicted"/>
<gene>
    <name evidence="1" type="ORF">GCM10017653_03200</name>
</gene>
<comment type="caution">
    <text evidence="1">The sequence shown here is derived from an EMBL/GenBank/DDBJ whole genome shotgun (WGS) entry which is preliminary data.</text>
</comment>
<dbReference type="InterPro" id="IPR050563">
    <property type="entry name" value="4-hydroxybenzoyl-CoA_TE"/>
</dbReference>
<sequence length="170" mass="19314">MLDGIDFEPVFFAPFVSSVMTVEPAWVDYDGQLNTAYYSLLFDRAVEEAVFLVGLGPHLMQPRSSSFLTVESHQRFLRTLRAGHEVRVTLRLINYDEKRMHLFQEMHHAREGWTAATCELVAQHVETGNRRPSPFPDEVLERLALMKAAHGALPQPDGLGRPVNMPIRLS</sequence>
<reference evidence="1" key="1">
    <citation type="journal article" date="2014" name="Int. J. Syst. Evol. Microbiol.">
        <title>Complete genome sequence of Corynebacterium casei LMG S-19264T (=DSM 44701T), isolated from a smear-ripened cheese.</title>
        <authorList>
            <consortium name="US DOE Joint Genome Institute (JGI-PGF)"/>
            <person name="Walter F."/>
            <person name="Albersmeier A."/>
            <person name="Kalinowski J."/>
            <person name="Ruckert C."/>
        </authorList>
    </citation>
    <scope>NUCLEOTIDE SEQUENCE</scope>
    <source>
        <strain evidence="1">VKM B-2789</strain>
    </source>
</reference>
<dbReference type="Proteomes" id="UP001143330">
    <property type="component" value="Unassembled WGS sequence"/>
</dbReference>
<organism evidence="1 2">
    <name type="scientific">Ancylobacter defluvii</name>
    <dbReference type="NCBI Taxonomy" id="1282440"/>
    <lineage>
        <taxon>Bacteria</taxon>
        <taxon>Pseudomonadati</taxon>
        <taxon>Pseudomonadota</taxon>
        <taxon>Alphaproteobacteria</taxon>
        <taxon>Hyphomicrobiales</taxon>
        <taxon>Xanthobacteraceae</taxon>
        <taxon>Ancylobacter</taxon>
    </lineage>
</organism>